<dbReference type="SUPFAM" id="SSF52980">
    <property type="entry name" value="Restriction endonuclease-like"/>
    <property type="match status" value="1"/>
</dbReference>
<name>A0A942WPA9_VEIPA</name>
<dbReference type="Proteomes" id="UP000778864">
    <property type="component" value="Unassembled WGS sequence"/>
</dbReference>
<dbReference type="EMBL" id="JAGZMU010000005">
    <property type="protein sequence ID" value="MBS4893837.1"/>
    <property type="molecule type" value="Genomic_DNA"/>
</dbReference>
<accession>A0A942WPA9</accession>
<sequence length="173" mass="20020">MRVDEFILLIIATTLGYGIWWIFKGIYLAITYKERKLRREYNEYLLETVDINALDDRDFEIFCAEVFKKQGFEVELTKATGDYGRDIILNNSIYVECKRFNKKGSVGRPILQKLLGSMDMFGINKGIIITTGKYSNTAIEAARISGKLILWDSYDLFRFLKADKEKAQKMVLG</sequence>
<feature type="domain" description="Restriction endonuclease type IV Mrr" evidence="2">
    <location>
        <begin position="52"/>
        <end position="159"/>
    </location>
</feature>
<comment type="caution">
    <text evidence="3">The sequence shown here is derived from an EMBL/GenBank/DDBJ whole genome shotgun (WGS) entry which is preliminary data.</text>
</comment>
<feature type="transmembrane region" description="Helical" evidence="1">
    <location>
        <begin position="6"/>
        <end position="30"/>
    </location>
</feature>
<evidence type="ECO:0000313" key="4">
    <source>
        <dbReference type="Proteomes" id="UP000778864"/>
    </source>
</evidence>
<keyword evidence="3" id="KW-0255">Endonuclease</keyword>
<dbReference type="Gene3D" id="3.40.1350.10">
    <property type="match status" value="1"/>
</dbReference>
<keyword evidence="1" id="KW-0812">Transmembrane</keyword>
<dbReference type="RefSeq" id="WP_278468178.1">
    <property type="nucleotide sequence ID" value="NZ_JAGZMU010000005.1"/>
</dbReference>
<proteinExistence type="predicted"/>
<reference evidence="3" key="1">
    <citation type="submission" date="2021-02" db="EMBL/GenBank/DDBJ databases">
        <title>Infant gut strain persistence is associated with maternal origin, phylogeny, and functional potential including surface adhesion and iron acquisition.</title>
        <authorList>
            <person name="Lou Y.C."/>
        </authorList>
    </citation>
    <scope>NUCLEOTIDE SEQUENCE</scope>
    <source>
        <strain evidence="3">L3_108_031G1_dasL3_108_031G1_concoct_20</strain>
    </source>
</reference>
<keyword evidence="3" id="KW-0378">Hydrolase</keyword>
<dbReference type="AlphaFoldDB" id="A0A942WPA9"/>
<evidence type="ECO:0000313" key="3">
    <source>
        <dbReference type="EMBL" id="MBS4893837.1"/>
    </source>
</evidence>
<organism evidence="3 4">
    <name type="scientific">Veillonella parvula</name>
    <name type="common">Staphylococcus parvulus</name>
    <dbReference type="NCBI Taxonomy" id="29466"/>
    <lineage>
        <taxon>Bacteria</taxon>
        <taxon>Bacillati</taxon>
        <taxon>Bacillota</taxon>
        <taxon>Negativicutes</taxon>
        <taxon>Veillonellales</taxon>
        <taxon>Veillonellaceae</taxon>
        <taxon>Veillonella</taxon>
    </lineage>
</organism>
<dbReference type="PANTHER" id="PTHR30015:SF6">
    <property type="entry name" value="SLL1429 PROTEIN"/>
    <property type="match status" value="1"/>
</dbReference>
<keyword evidence="3" id="KW-0540">Nuclease</keyword>
<dbReference type="Pfam" id="PF04471">
    <property type="entry name" value="Mrr_cat"/>
    <property type="match status" value="1"/>
</dbReference>
<dbReference type="PANTHER" id="PTHR30015">
    <property type="entry name" value="MRR RESTRICTION SYSTEM PROTEIN"/>
    <property type="match status" value="1"/>
</dbReference>
<keyword evidence="1" id="KW-1133">Transmembrane helix</keyword>
<dbReference type="InterPro" id="IPR052906">
    <property type="entry name" value="Type_IV_Methyl-Rstrct_Enzyme"/>
</dbReference>
<dbReference type="InterPro" id="IPR011856">
    <property type="entry name" value="tRNA_endonuc-like_dom_sf"/>
</dbReference>
<dbReference type="GO" id="GO:0009307">
    <property type="term" value="P:DNA restriction-modification system"/>
    <property type="evidence" value="ECO:0007669"/>
    <property type="project" value="InterPro"/>
</dbReference>
<dbReference type="GO" id="GO:0003677">
    <property type="term" value="F:DNA binding"/>
    <property type="evidence" value="ECO:0007669"/>
    <property type="project" value="InterPro"/>
</dbReference>
<keyword evidence="1" id="KW-0472">Membrane</keyword>
<dbReference type="GO" id="GO:0015666">
    <property type="term" value="F:restriction endodeoxyribonuclease activity"/>
    <property type="evidence" value="ECO:0007669"/>
    <property type="project" value="TreeGrafter"/>
</dbReference>
<dbReference type="InterPro" id="IPR007560">
    <property type="entry name" value="Restrct_endonuc_IV_Mrr"/>
</dbReference>
<evidence type="ECO:0000256" key="1">
    <source>
        <dbReference type="SAM" id="Phobius"/>
    </source>
</evidence>
<protein>
    <submittedName>
        <fullName evidence="3">Restriction endonuclease</fullName>
    </submittedName>
</protein>
<dbReference type="InterPro" id="IPR011335">
    <property type="entry name" value="Restrct_endonuc-II-like"/>
</dbReference>
<evidence type="ECO:0000259" key="2">
    <source>
        <dbReference type="Pfam" id="PF04471"/>
    </source>
</evidence>
<gene>
    <name evidence="3" type="ORF">KHZ90_08680</name>
</gene>